<protein>
    <submittedName>
        <fullName evidence="2">Threonine dehydrogenase and related Zn-dependent dehydrogenases</fullName>
    </submittedName>
</protein>
<gene>
    <name evidence="2" type="ORF">AVDCRST_MAG04-1288</name>
</gene>
<feature type="compositionally biased region" description="Gly residues" evidence="1">
    <location>
        <begin position="76"/>
        <end position="85"/>
    </location>
</feature>
<feature type="region of interest" description="Disordered" evidence="1">
    <location>
        <begin position="293"/>
        <end position="321"/>
    </location>
</feature>
<feature type="compositionally biased region" description="Basic residues" evidence="1">
    <location>
        <begin position="171"/>
        <end position="183"/>
    </location>
</feature>
<organism evidence="2">
    <name type="scientific">uncultured Acetobacteraceae bacterium</name>
    <dbReference type="NCBI Taxonomy" id="169975"/>
    <lineage>
        <taxon>Bacteria</taxon>
        <taxon>Pseudomonadati</taxon>
        <taxon>Pseudomonadota</taxon>
        <taxon>Alphaproteobacteria</taxon>
        <taxon>Acetobacterales</taxon>
        <taxon>Acetobacteraceae</taxon>
        <taxon>environmental samples</taxon>
    </lineage>
</organism>
<sequence>EGAGAVGRGAGARGNQGRSVARPRPGPSVGARRRFGHLARDGAVGAGRARAAEPAGGDARAADGGRVPLPRQVRLRGGGRGGGRAGRAAGPARLLPAPPPGPLRGAGLHVHPRAGRGAGPARRAGRERGNGGEHPVGRPAVGGRAGAGGRRGRGGAAGGGLAGVRAGSRPRGVRPRPVARRRGGGAGAAVLSAGGGAGRARPRSPRVRKSGRVAAGAQPRGLRGPDRGGELVRRPRSVAAARRGVPRAALVLGFVPGRRGGARHARPAFPCGAAGIGAALVGGCALRRAARPRHAVRRTAGETPGVAGGGSRRRVPGRPLL</sequence>
<feature type="region of interest" description="Disordered" evidence="1">
    <location>
        <begin position="1"/>
        <end position="231"/>
    </location>
</feature>
<feature type="compositionally biased region" description="Basic residues" evidence="1">
    <location>
        <begin position="311"/>
        <end position="321"/>
    </location>
</feature>
<dbReference type="EMBL" id="CADCTL010000090">
    <property type="protein sequence ID" value="CAA9234195.1"/>
    <property type="molecule type" value="Genomic_DNA"/>
</dbReference>
<accession>A0A6J4HV00</accession>
<feature type="compositionally biased region" description="Basic residues" evidence="1">
    <location>
        <begin position="200"/>
        <end position="211"/>
    </location>
</feature>
<feature type="compositionally biased region" description="Gly residues" evidence="1">
    <location>
        <begin position="1"/>
        <end position="14"/>
    </location>
</feature>
<feature type="compositionally biased region" description="Low complexity" evidence="1">
    <location>
        <begin position="41"/>
        <end position="72"/>
    </location>
</feature>
<evidence type="ECO:0000256" key="1">
    <source>
        <dbReference type="SAM" id="MobiDB-lite"/>
    </source>
</evidence>
<feature type="compositionally biased region" description="Gly residues" evidence="1">
    <location>
        <begin position="143"/>
        <end position="162"/>
    </location>
</feature>
<dbReference type="AlphaFoldDB" id="A0A6J4HV00"/>
<name>A0A6J4HV00_9PROT</name>
<feature type="compositionally biased region" description="Low complexity" evidence="1">
    <location>
        <begin position="86"/>
        <end position="95"/>
    </location>
</feature>
<reference evidence="2" key="1">
    <citation type="submission" date="2020-02" db="EMBL/GenBank/DDBJ databases">
        <authorList>
            <person name="Meier V. D."/>
        </authorList>
    </citation>
    <scope>NUCLEOTIDE SEQUENCE</scope>
    <source>
        <strain evidence="2">AVDCRST_MAG04</strain>
    </source>
</reference>
<evidence type="ECO:0000313" key="2">
    <source>
        <dbReference type="EMBL" id="CAA9234195.1"/>
    </source>
</evidence>
<feature type="non-terminal residue" evidence="2">
    <location>
        <position position="321"/>
    </location>
</feature>
<proteinExistence type="predicted"/>
<feature type="non-terminal residue" evidence="2">
    <location>
        <position position="1"/>
    </location>
</feature>